<evidence type="ECO:0000313" key="10">
    <source>
        <dbReference type="Proteomes" id="UP001215097"/>
    </source>
</evidence>
<feature type="binding site" evidence="8">
    <location>
        <begin position="148"/>
        <end position="151"/>
    </location>
    <ligand>
        <name>ATP</name>
        <dbReference type="ChEBI" id="CHEBI:30616"/>
    </ligand>
</feature>
<dbReference type="InterPro" id="IPR042176">
    <property type="entry name" value="Pantoate_ligase_C"/>
</dbReference>
<comment type="miscellaneous">
    <text evidence="8">The reaction proceeds by a bi uni uni bi ping pong mechanism.</text>
</comment>
<evidence type="ECO:0000256" key="7">
    <source>
        <dbReference type="ARBA" id="ARBA00048258"/>
    </source>
</evidence>
<evidence type="ECO:0000313" key="9">
    <source>
        <dbReference type="EMBL" id="WDM44886.1"/>
    </source>
</evidence>
<comment type="pathway">
    <text evidence="1 8">Cofactor biosynthesis; (R)-pantothenate biosynthesis; (R)-pantothenate from (R)-pantoate and beta-alanine: step 1/1.</text>
</comment>
<feature type="binding site" evidence="8">
    <location>
        <begin position="30"/>
        <end position="37"/>
    </location>
    <ligand>
        <name>ATP</name>
        <dbReference type="ChEBI" id="CHEBI:30616"/>
    </ligand>
</feature>
<dbReference type="RefSeq" id="WP_282215038.1">
    <property type="nucleotide sequence ID" value="NZ_BAAAUN010000001.1"/>
</dbReference>
<evidence type="ECO:0000256" key="5">
    <source>
        <dbReference type="ARBA" id="ARBA00022741"/>
    </source>
</evidence>
<dbReference type="InterPro" id="IPR014729">
    <property type="entry name" value="Rossmann-like_a/b/a_fold"/>
</dbReference>
<evidence type="ECO:0000256" key="4">
    <source>
        <dbReference type="ARBA" id="ARBA00022655"/>
    </source>
</evidence>
<comment type="similarity">
    <text evidence="2 8">Belongs to the pantothenate synthetase family.</text>
</comment>
<dbReference type="HAMAP" id="MF_00158">
    <property type="entry name" value="PanC"/>
    <property type="match status" value="1"/>
</dbReference>
<feature type="binding site" evidence="8">
    <location>
        <position position="61"/>
    </location>
    <ligand>
        <name>(R)-pantoate</name>
        <dbReference type="ChEBI" id="CHEBI:15980"/>
    </ligand>
</feature>
<dbReference type="SUPFAM" id="SSF52374">
    <property type="entry name" value="Nucleotidylyl transferase"/>
    <property type="match status" value="1"/>
</dbReference>
<sequence length="285" mass="30535">MRIVRTIAEVRAAVRDARHTEKSVGLVPTMGAFHEGHLSLMRRAREQNDLVVVSLFVNPTQFGANEDLGAYPRDEARDAALAEAEGVDILFAPAASEIYPDGFATTIHVSGLTEVLDGASRGTHHFDGVATVVTKLFGIVRPEVAYFGQKDAQQILVVRRVVRDLDLDVRIEACPIVREGDGLAMSSRNVYLDADARAQATALNQALDAAASVFEAGERDGDSILSAAHRVLAEAGITPDYLELRDAGTLESVTRVQSDALLAVAARVGAARLIDNHTLSATKGR</sequence>
<keyword evidence="10" id="KW-1185">Reference proteome</keyword>
<dbReference type="PANTHER" id="PTHR21299:SF1">
    <property type="entry name" value="PANTOATE--BETA-ALANINE LIGASE"/>
    <property type="match status" value="1"/>
</dbReference>
<feature type="binding site" evidence="8">
    <location>
        <position position="154"/>
    </location>
    <ligand>
        <name>(R)-pantoate</name>
        <dbReference type="ChEBI" id="CHEBI:15980"/>
    </ligand>
</feature>
<proteinExistence type="inferred from homology"/>
<evidence type="ECO:0000256" key="8">
    <source>
        <dbReference type="HAMAP-Rule" id="MF_00158"/>
    </source>
</evidence>
<keyword evidence="6 8" id="KW-0067">ATP-binding</keyword>
<keyword evidence="8" id="KW-0963">Cytoplasm</keyword>
<dbReference type="Gene3D" id="3.30.1300.10">
    <property type="entry name" value="Pantoate-beta-alanine ligase, C-terminal domain"/>
    <property type="match status" value="1"/>
</dbReference>
<dbReference type="InterPro" id="IPR004821">
    <property type="entry name" value="Cyt_trans-like"/>
</dbReference>
<dbReference type="InterPro" id="IPR003721">
    <property type="entry name" value="Pantoate_ligase"/>
</dbReference>
<dbReference type="GO" id="GO:0016874">
    <property type="term" value="F:ligase activity"/>
    <property type="evidence" value="ECO:0007669"/>
    <property type="project" value="UniProtKB-KW"/>
</dbReference>
<dbReference type="PANTHER" id="PTHR21299">
    <property type="entry name" value="CYTIDYLATE KINASE/PANTOATE-BETA-ALANINE LIGASE"/>
    <property type="match status" value="1"/>
</dbReference>
<evidence type="ECO:0000256" key="1">
    <source>
        <dbReference type="ARBA" id="ARBA00004990"/>
    </source>
</evidence>
<dbReference type="NCBIfam" id="TIGR00125">
    <property type="entry name" value="cyt_tran_rel"/>
    <property type="match status" value="1"/>
</dbReference>
<dbReference type="Gene3D" id="3.40.50.620">
    <property type="entry name" value="HUPs"/>
    <property type="match status" value="1"/>
</dbReference>
<keyword evidence="5 8" id="KW-0547">Nucleotide-binding</keyword>
<feature type="binding site" evidence="8">
    <location>
        <position position="177"/>
    </location>
    <ligand>
        <name>ATP</name>
        <dbReference type="ChEBI" id="CHEBI:30616"/>
    </ligand>
</feature>
<evidence type="ECO:0000256" key="3">
    <source>
        <dbReference type="ARBA" id="ARBA00022598"/>
    </source>
</evidence>
<comment type="catalytic activity">
    <reaction evidence="7 8">
        <text>(R)-pantoate + beta-alanine + ATP = (R)-pantothenate + AMP + diphosphate + H(+)</text>
        <dbReference type="Rhea" id="RHEA:10912"/>
        <dbReference type="ChEBI" id="CHEBI:15378"/>
        <dbReference type="ChEBI" id="CHEBI:15980"/>
        <dbReference type="ChEBI" id="CHEBI:29032"/>
        <dbReference type="ChEBI" id="CHEBI:30616"/>
        <dbReference type="ChEBI" id="CHEBI:33019"/>
        <dbReference type="ChEBI" id="CHEBI:57966"/>
        <dbReference type="ChEBI" id="CHEBI:456215"/>
        <dbReference type="EC" id="6.3.2.1"/>
    </reaction>
</comment>
<dbReference type="NCBIfam" id="TIGR00018">
    <property type="entry name" value="panC"/>
    <property type="match status" value="1"/>
</dbReference>
<keyword evidence="3 8" id="KW-0436">Ligase</keyword>
<comment type="function">
    <text evidence="8">Catalyzes the condensation of pantoate with beta-alanine in an ATP-dependent reaction via a pantoyl-adenylate intermediate.</text>
</comment>
<dbReference type="CDD" id="cd00560">
    <property type="entry name" value="PanC"/>
    <property type="match status" value="1"/>
</dbReference>
<protein>
    <recommendedName>
        <fullName evidence="8">Pantothenate synthetase</fullName>
        <shortName evidence="8">PS</shortName>
        <ecNumber evidence="8">6.3.2.1</ecNumber>
    </recommendedName>
    <alternativeName>
        <fullName evidence="8">Pantoate--beta-alanine ligase</fullName>
    </alternativeName>
    <alternativeName>
        <fullName evidence="8">Pantoate-activating enzyme</fullName>
    </alternativeName>
</protein>
<dbReference type="Pfam" id="PF02569">
    <property type="entry name" value="Pantoate_ligase"/>
    <property type="match status" value="1"/>
</dbReference>
<dbReference type="EMBL" id="CP078075">
    <property type="protein sequence ID" value="WDM44886.1"/>
    <property type="molecule type" value="Genomic_DNA"/>
</dbReference>
<dbReference type="Proteomes" id="UP001215097">
    <property type="component" value="Chromosome"/>
</dbReference>
<gene>
    <name evidence="8 9" type="primary">panC</name>
    <name evidence="9" type="ORF">KV395_17240</name>
</gene>
<dbReference type="EC" id="6.3.2.1" evidence="8"/>
<accession>A0ABY7XSJ8</accession>
<feature type="binding site" evidence="8">
    <location>
        <position position="61"/>
    </location>
    <ligand>
        <name>beta-alanine</name>
        <dbReference type="ChEBI" id="CHEBI:57966"/>
    </ligand>
</feature>
<name>A0ABY7XSJ8_MICLT</name>
<evidence type="ECO:0000256" key="6">
    <source>
        <dbReference type="ARBA" id="ARBA00022840"/>
    </source>
</evidence>
<feature type="binding site" evidence="8">
    <location>
        <begin position="185"/>
        <end position="188"/>
    </location>
    <ligand>
        <name>ATP</name>
        <dbReference type="ChEBI" id="CHEBI:30616"/>
    </ligand>
</feature>
<feature type="active site" description="Proton donor" evidence="8">
    <location>
        <position position="37"/>
    </location>
</feature>
<comment type="subunit">
    <text evidence="8">Homodimer.</text>
</comment>
<comment type="subcellular location">
    <subcellularLocation>
        <location evidence="8">Cytoplasm</location>
    </subcellularLocation>
</comment>
<evidence type="ECO:0000256" key="2">
    <source>
        <dbReference type="ARBA" id="ARBA00009256"/>
    </source>
</evidence>
<organism evidence="9 10">
    <name type="scientific">Microbacterium luteolum</name>
    <name type="common">Aureobacterium luteolum</name>
    <dbReference type="NCBI Taxonomy" id="69367"/>
    <lineage>
        <taxon>Bacteria</taxon>
        <taxon>Bacillati</taxon>
        <taxon>Actinomycetota</taxon>
        <taxon>Actinomycetes</taxon>
        <taxon>Micrococcales</taxon>
        <taxon>Microbacteriaceae</taxon>
        <taxon>Microbacterium</taxon>
    </lineage>
</organism>
<reference evidence="9 10" key="1">
    <citation type="submission" date="2021-06" db="EMBL/GenBank/DDBJ databases">
        <title>Genome-based taxonomic framework of Microbacterium strains isolated from marine environment, the description of four new species and reclassification of four preexisting species.</title>
        <authorList>
            <person name="Lee S.D."/>
            <person name="Kim S.-M."/>
            <person name="Byeon Y.-S."/>
            <person name="Yang H.L."/>
            <person name="Kim I.S."/>
        </authorList>
    </citation>
    <scope>NUCLEOTIDE SEQUENCE [LARGE SCALE GENOMIC DNA]</scope>
    <source>
        <strain evidence="9 10">KACC 14465</strain>
    </source>
</reference>
<keyword evidence="4 8" id="KW-0566">Pantothenate biosynthesis</keyword>